<evidence type="ECO:0000313" key="3">
    <source>
        <dbReference type="EMBL" id="GFP24079.1"/>
    </source>
</evidence>
<protein>
    <submittedName>
        <fullName evidence="3">Malonate-semialdehyde dehydrogenase (Acetylating) / methylmalonate-semialdehyde dehydrogenase</fullName>
    </submittedName>
</protein>
<dbReference type="Pfam" id="PF00171">
    <property type="entry name" value="Aldedh"/>
    <property type="match status" value="1"/>
</dbReference>
<dbReference type="GO" id="GO:0004491">
    <property type="term" value="F:methylmalonate-semialdehyde dehydrogenase (acylating, NAD) activity"/>
    <property type="evidence" value="ECO:0007669"/>
    <property type="project" value="InterPro"/>
</dbReference>
<evidence type="ECO:0000313" key="4">
    <source>
        <dbReference type="Proteomes" id="UP000585609"/>
    </source>
</evidence>
<dbReference type="AlphaFoldDB" id="A0A6V8NUX3"/>
<name>A0A6V8NUX3_9ACTN</name>
<dbReference type="PANTHER" id="PTHR43866:SF4">
    <property type="entry name" value="MALONATE-SEMIALDEHYDE DEHYDROGENASE"/>
    <property type="match status" value="1"/>
</dbReference>
<feature type="domain" description="Aldehyde dehydrogenase" evidence="2">
    <location>
        <begin position="1"/>
        <end position="102"/>
    </location>
</feature>
<comment type="caution">
    <text evidence="3">The sequence shown here is derived from an EMBL/GenBank/DDBJ whole genome shotgun (WGS) entry which is preliminary data.</text>
</comment>
<dbReference type="InterPro" id="IPR016161">
    <property type="entry name" value="Ald_DH/histidinol_DH"/>
</dbReference>
<organism evidence="3 4">
    <name type="scientific">Candidatus Hakubella thermalkaliphila</name>
    <dbReference type="NCBI Taxonomy" id="2754717"/>
    <lineage>
        <taxon>Bacteria</taxon>
        <taxon>Bacillati</taxon>
        <taxon>Actinomycetota</taxon>
        <taxon>Actinomycetota incertae sedis</taxon>
        <taxon>Candidatus Hakubellales</taxon>
        <taxon>Candidatus Hakubellaceae</taxon>
        <taxon>Candidatus Hakubella</taxon>
    </lineage>
</organism>
<dbReference type="EMBL" id="BLRW01000327">
    <property type="protein sequence ID" value="GFP24079.1"/>
    <property type="molecule type" value="Genomic_DNA"/>
</dbReference>
<reference evidence="3 4" key="1">
    <citation type="journal article" date="2020" name="Front. Microbiol.">
        <title>Single-cell genomics of novel Actinobacteria with the Wood-Ljungdahl pathway discovered in a serpentinizing system.</title>
        <authorList>
            <person name="Merino N."/>
            <person name="Kawai M."/>
            <person name="Boyd E.S."/>
            <person name="Colman D.R."/>
            <person name="McGlynn S.E."/>
            <person name="Nealson K.H."/>
            <person name="Kurokawa K."/>
            <person name="Hongoh Y."/>
        </authorList>
    </citation>
    <scope>NUCLEOTIDE SEQUENCE [LARGE SCALE GENOMIC DNA]</scope>
    <source>
        <strain evidence="3 4">S09_30</strain>
    </source>
</reference>
<dbReference type="SUPFAM" id="SSF53720">
    <property type="entry name" value="ALDH-like"/>
    <property type="match status" value="1"/>
</dbReference>
<sequence length="107" mass="11894">MKIGTEESFGPVMSVMRAKNLDEAIEMCNASTFGNGNAIFTSSGKNAREFQYRITSGNVGMNIGIVAPMAFFPFSGMKDWFLGLLHTQGQEAVRFFTESKVVIQRWL</sequence>
<dbReference type="InterPro" id="IPR016162">
    <property type="entry name" value="Ald_DH_N"/>
</dbReference>
<proteinExistence type="predicted"/>
<dbReference type="GO" id="GO:0006210">
    <property type="term" value="P:thymine catabolic process"/>
    <property type="evidence" value="ECO:0007669"/>
    <property type="project" value="TreeGrafter"/>
</dbReference>
<dbReference type="Gene3D" id="3.40.309.10">
    <property type="entry name" value="Aldehyde Dehydrogenase, Chain A, domain 2"/>
    <property type="match status" value="1"/>
</dbReference>
<evidence type="ECO:0000259" key="2">
    <source>
        <dbReference type="Pfam" id="PF00171"/>
    </source>
</evidence>
<dbReference type="InterPro" id="IPR015590">
    <property type="entry name" value="Aldehyde_DH_dom"/>
</dbReference>
<dbReference type="Proteomes" id="UP000585609">
    <property type="component" value="Unassembled WGS sequence"/>
</dbReference>
<dbReference type="PANTHER" id="PTHR43866">
    <property type="entry name" value="MALONATE-SEMIALDEHYDE DEHYDROGENASE"/>
    <property type="match status" value="1"/>
</dbReference>
<dbReference type="InterPro" id="IPR016163">
    <property type="entry name" value="Ald_DH_C"/>
</dbReference>
<dbReference type="GO" id="GO:0006574">
    <property type="term" value="P:L-valine catabolic process"/>
    <property type="evidence" value="ECO:0007669"/>
    <property type="project" value="TreeGrafter"/>
</dbReference>
<gene>
    <name evidence="3" type="ORF">HKBW3S09_01545</name>
</gene>
<keyword evidence="1" id="KW-0560">Oxidoreductase</keyword>
<accession>A0A6V8NUX3</accession>
<dbReference type="InterPro" id="IPR010061">
    <property type="entry name" value="MeMal-semiAld_DH"/>
</dbReference>
<dbReference type="Gene3D" id="3.40.605.10">
    <property type="entry name" value="Aldehyde Dehydrogenase, Chain A, domain 1"/>
    <property type="match status" value="1"/>
</dbReference>
<evidence type="ECO:0000256" key="1">
    <source>
        <dbReference type="ARBA" id="ARBA00023002"/>
    </source>
</evidence>